<evidence type="ECO:0000256" key="7">
    <source>
        <dbReference type="RuleBase" id="RU003345"/>
    </source>
</evidence>
<dbReference type="EC" id="1.2.1.16" evidence="8"/>
<comment type="catalytic activity">
    <reaction evidence="4 8">
        <text>succinate semialdehyde + NADP(+) + H2O = succinate + NADPH + 2 H(+)</text>
        <dbReference type="Rhea" id="RHEA:13213"/>
        <dbReference type="ChEBI" id="CHEBI:15377"/>
        <dbReference type="ChEBI" id="CHEBI:15378"/>
        <dbReference type="ChEBI" id="CHEBI:30031"/>
        <dbReference type="ChEBI" id="CHEBI:57706"/>
        <dbReference type="ChEBI" id="CHEBI:57783"/>
        <dbReference type="ChEBI" id="CHEBI:58349"/>
        <dbReference type="EC" id="1.2.1.16"/>
    </reaction>
</comment>
<evidence type="ECO:0000256" key="6">
    <source>
        <dbReference type="PROSITE-ProRule" id="PRU10007"/>
    </source>
</evidence>
<comment type="similarity">
    <text evidence="2 7">Belongs to the aldehyde dehydrogenase family.</text>
</comment>
<evidence type="ECO:0000256" key="3">
    <source>
        <dbReference type="ARBA" id="ARBA00023002"/>
    </source>
</evidence>
<dbReference type="SUPFAM" id="SSF53720">
    <property type="entry name" value="ALDH-like"/>
    <property type="match status" value="1"/>
</dbReference>
<gene>
    <name evidence="10" type="ORF">CSOL1703_00010571</name>
</gene>
<keyword evidence="3 7" id="KW-0560">Oxidoreductase</keyword>
<feature type="active site" evidence="6">
    <location>
        <position position="309"/>
    </location>
</feature>
<dbReference type="Proteomes" id="UP000775872">
    <property type="component" value="Unassembled WGS sequence"/>
</dbReference>
<dbReference type="OrthoDB" id="310895at2759"/>
<dbReference type="CDD" id="cd07103">
    <property type="entry name" value="ALDH_F5_SSADH_GabD"/>
    <property type="match status" value="1"/>
</dbReference>
<dbReference type="InterPro" id="IPR016163">
    <property type="entry name" value="Ald_DH_C"/>
</dbReference>
<comment type="caution">
    <text evidence="10">The sequence shown here is derived from an EMBL/GenBank/DDBJ whole genome shotgun (WGS) entry which is preliminary data.</text>
</comment>
<dbReference type="FunFam" id="3.40.605.10:FF:000005">
    <property type="entry name" value="Succinate-semialdehyde dehydrogenase I"/>
    <property type="match status" value="1"/>
</dbReference>
<dbReference type="Gene3D" id="3.40.605.10">
    <property type="entry name" value="Aldehyde Dehydrogenase, Chain A, domain 1"/>
    <property type="match status" value="1"/>
</dbReference>
<evidence type="ECO:0000256" key="2">
    <source>
        <dbReference type="ARBA" id="ARBA00009986"/>
    </source>
</evidence>
<dbReference type="InterPro" id="IPR029510">
    <property type="entry name" value="Ald_DH_CS_GLU"/>
</dbReference>
<proteinExistence type="inferred from homology"/>
<dbReference type="GO" id="GO:0004777">
    <property type="term" value="F:succinate-semialdehyde dehydrogenase (NAD+) activity"/>
    <property type="evidence" value="ECO:0007669"/>
    <property type="project" value="UniProtKB-UniRule"/>
</dbReference>
<evidence type="ECO:0000313" key="10">
    <source>
        <dbReference type="EMBL" id="CAH0044832.1"/>
    </source>
</evidence>
<evidence type="ECO:0000259" key="9">
    <source>
        <dbReference type="Pfam" id="PF00171"/>
    </source>
</evidence>
<comment type="catalytic activity">
    <reaction evidence="5 8">
        <text>succinate semialdehyde + NAD(+) + H2O = succinate + NADH + 2 H(+)</text>
        <dbReference type="Rhea" id="RHEA:13217"/>
        <dbReference type="ChEBI" id="CHEBI:15377"/>
        <dbReference type="ChEBI" id="CHEBI:15378"/>
        <dbReference type="ChEBI" id="CHEBI:30031"/>
        <dbReference type="ChEBI" id="CHEBI:57540"/>
        <dbReference type="ChEBI" id="CHEBI:57706"/>
        <dbReference type="ChEBI" id="CHEBI:57945"/>
        <dbReference type="EC" id="1.2.1.16"/>
    </reaction>
</comment>
<dbReference type="NCBIfam" id="TIGR01780">
    <property type="entry name" value="SSADH"/>
    <property type="match status" value="1"/>
</dbReference>
<feature type="domain" description="Aldehyde dehydrogenase" evidence="9">
    <location>
        <begin position="71"/>
        <end position="533"/>
    </location>
</feature>
<dbReference type="PROSITE" id="PS00687">
    <property type="entry name" value="ALDEHYDE_DEHYDR_GLU"/>
    <property type="match status" value="1"/>
</dbReference>
<accession>A0A9N9YZ14</accession>
<dbReference type="PANTHER" id="PTHR43353:SF11">
    <property type="entry name" value="SUCCINATE SEMIALDEHYDE DEHYDROGENASE (EUROFUNG)"/>
    <property type="match status" value="1"/>
</dbReference>
<name>A0A9N9YZ14_9HYPO</name>
<dbReference type="PANTHER" id="PTHR43353">
    <property type="entry name" value="SUCCINATE-SEMIALDEHYDE DEHYDROGENASE, MITOCHONDRIAL"/>
    <property type="match status" value="1"/>
</dbReference>
<dbReference type="AlphaFoldDB" id="A0A9N9YZ14"/>
<dbReference type="InterPro" id="IPR016161">
    <property type="entry name" value="Ald_DH/histidinol_DH"/>
</dbReference>
<evidence type="ECO:0000256" key="5">
    <source>
        <dbReference type="ARBA" id="ARBA00052698"/>
    </source>
</evidence>
<evidence type="ECO:0000256" key="4">
    <source>
        <dbReference type="ARBA" id="ARBA00050387"/>
    </source>
</evidence>
<dbReference type="Pfam" id="PF00171">
    <property type="entry name" value="Aldedh"/>
    <property type="match status" value="1"/>
</dbReference>
<organism evidence="10 11">
    <name type="scientific">Clonostachys solani</name>
    <dbReference type="NCBI Taxonomy" id="160281"/>
    <lineage>
        <taxon>Eukaryota</taxon>
        <taxon>Fungi</taxon>
        <taxon>Dikarya</taxon>
        <taxon>Ascomycota</taxon>
        <taxon>Pezizomycotina</taxon>
        <taxon>Sordariomycetes</taxon>
        <taxon>Hypocreomycetidae</taxon>
        <taxon>Hypocreales</taxon>
        <taxon>Bionectriaceae</taxon>
        <taxon>Clonostachys</taxon>
    </lineage>
</organism>
<dbReference type="InterPro" id="IPR010102">
    <property type="entry name" value="Succ_semiAld_DH"/>
</dbReference>
<dbReference type="EMBL" id="CABFOC020000007">
    <property type="protein sequence ID" value="CAH0044832.1"/>
    <property type="molecule type" value="Genomic_DNA"/>
</dbReference>
<evidence type="ECO:0000313" key="11">
    <source>
        <dbReference type="Proteomes" id="UP000775872"/>
    </source>
</evidence>
<dbReference type="InterPro" id="IPR016162">
    <property type="entry name" value="Ald_DH_N"/>
</dbReference>
<protein>
    <recommendedName>
        <fullName evidence="8">Succinate-semialdehyde dehydrogenase</fullName>
        <ecNumber evidence="8">1.2.1.16</ecNumber>
    </recommendedName>
</protein>
<evidence type="ECO:0000256" key="1">
    <source>
        <dbReference type="ARBA" id="ARBA00005176"/>
    </source>
</evidence>
<comment type="pathway">
    <text evidence="1 8">Amino-acid degradation; 4-aminobutanoate degradation.</text>
</comment>
<evidence type="ECO:0000256" key="8">
    <source>
        <dbReference type="RuleBase" id="RU365091"/>
    </source>
</evidence>
<dbReference type="InterPro" id="IPR050740">
    <property type="entry name" value="Aldehyde_DH_Superfamily"/>
</dbReference>
<dbReference type="Gene3D" id="3.40.309.10">
    <property type="entry name" value="Aldehyde Dehydrogenase, Chain A, domain 2"/>
    <property type="match status" value="1"/>
</dbReference>
<sequence length="547" mass="58550">METKQSSLATPVLTKSTIESPLASSLPLPASISREIRLRYQQTINIEVMSSWRTLKDPSLLIGKNLIGGKWVEALSGQRFDVFDPATTQRIGSCPESGEQDALQAIDAAAKAMPAWRTRTGRERSRILRRWYELVLENKEDLAKLISWENGKAQADAMGEVQFAASFLEWFAEEAARVYGDVIPHSTPGYRVVVSKEPVGVCGLITPWNFPGAMVTRKLGPALAAGCAVVLKTAGETPFTATAMAYLAEKAGVPAGVINIVNALENTPQIGQVLCSSPIIRKISFTGSTRVGRLLMKQSSDTVKKLSLELGGNAPFIVFDDADVDLAVKGVVVAKFKVTGQTCVCANRIYVQSGVYDYFIKKLTASVAAFKIGNATDSTVTHGPLINAGAALRVSEMVEDAVKKGAQVVVGGKKIPELGPAFYEPTILSGNITQDMRIVQEEIFGPVAAIQKFDTEDSVVDAANDCDVGLASYVYTENLGRAARVSELLHSGMVAVNSGVISDAASPFGGIKQSGIGREGSKYGLDDYMQTKTLVVGNLNIVHRASI</sequence>
<dbReference type="FunFam" id="3.40.309.10:FF:000004">
    <property type="entry name" value="Succinate-semialdehyde dehydrogenase I"/>
    <property type="match status" value="1"/>
</dbReference>
<reference evidence="11" key="1">
    <citation type="submission" date="2019-06" db="EMBL/GenBank/DDBJ databases">
        <authorList>
            <person name="Broberg M."/>
        </authorList>
    </citation>
    <scope>NUCLEOTIDE SEQUENCE [LARGE SCALE GENOMIC DNA]</scope>
</reference>
<dbReference type="GO" id="GO:0009450">
    <property type="term" value="P:gamma-aminobutyric acid catabolic process"/>
    <property type="evidence" value="ECO:0007669"/>
    <property type="project" value="InterPro"/>
</dbReference>
<dbReference type="GO" id="GO:0005737">
    <property type="term" value="C:cytoplasm"/>
    <property type="evidence" value="ECO:0007669"/>
    <property type="project" value="TreeGrafter"/>
</dbReference>
<reference evidence="10 11" key="2">
    <citation type="submission" date="2021-10" db="EMBL/GenBank/DDBJ databases">
        <authorList>
            <person name="Piombo E."/>
        </authorList>
    </citation>
    <scope>NUCLEOTIDE SEQUENCE [LARGE SCALE GENOMIC DNA]</scope>
</reference>
<dbReference type="InterPro" id="IPR015590">
    <property type="entry name" value="Aldehyde_DH_dom"/>
</dbReference>
<keyword evidence="11" id="KW-1185">Reference proteome</keyword>